<comment type="caution">
    <text evidence="2">The sequence shown here is derived from an EMBL/GenBank/DDBJ whole genome shotgun (WGS) entry which is preliminary data.</text>
</comment>
<evidence type="ECO:0000256" key="1">
    <source>
        <dbReference type="SAM" id="MobiDB-lite"/>
    </source>
</evidence>
<accession>A0A5N5N5R6</accession>
<dbReference type="EMBL" id="VFJC01000011">
    <property type="protein sequence ID" value="KAB5562522.1"/>
    <property type="molecule type" value="Genomic_DNA"/>
</dbReference>
<evidence type="ECO:0000313" key="2">
    <source>
        <dbReference type="EMBL" id="KAB5562522.1"/>
    </source>
</evidence>
<evidence type="ECO:0000313" key="3">
    <source>
        <dbReference type="Proteomes" id="UP000327468"/>
    </source>
</evidence>
<dbReference type="Proteomes" id="UP000327468">
    <property type="component" value="Chromosome 10"/>
</dbReference>
<name>A0A5N5N5R6_PANHP</name>
<sequence length="227" mass="26113">MELMLTAPAPPPQPMLRTFHTIFHYCRTHPQTYRLKPWIVCPQELWICETRTNCRLYSIFLSPEVNNDCHTAQALLPQLQPQIPPPGERKDRHRRRVRGRENIGSGNGFRGNWPLFPWSREGKRVRRRGRETRVREREREGLACPGYTAMWSSASWIASSSNASWWHWTHSAVPSGSRTTNCSSTTRSITSSAWCPSASSHLQQVFRSFWANQMGGQACRRSAYGSV</sequence>
<proteinExistence type="predicted"/>
<feature type="region of interest" description="Disordered" evidence="1">
    <location>
        <begin position="80"/>
        <end position="103"/>
    </location>
</feature>
<dbReference type="AlphaFoldDB" id="A0A5N5N5R6"/>
<organism evidence="2 3">
    <name type="scientific">Pangasianodon hypophthalmus</name>
    <name type="common">Striped catfish</name>
    <name type="synonym">Helicophagus hypophthalmus</name>
    <dbReference type="NCBI Taxonomy" id="310915"/>
    <lineage>
        <taxon>Eukaryota</taxon>
        <taxon>Metazoa</taxon>
        <taxon>Chordata</taxon>
        <taxon>Craniata</taxon>
        <taxon>Vertebrata</taxon>
        <taxon>Euteleostomi</taxon>
        <taxon>Actinopterygii</taxon>
        <taxon>Neopterygii</taxon>
        <taxon>Teleostei</taxon>
        <taxon>Ostariophysi</taxon>
        <taxon>Siluriformes</taxon>
        <taxon>Pangasiidae</taxon>
        <taxon>Pangasianodon</taxon>
    </lineage>
</organism>
<gene>
    <name evidence="2" type="ORF">PHYPO_G00018730</name>
</gene>
<protein>
    <submittedName>
        <fullName evidence="2">Uncharacterized protein</fullName>
    </submittedName>
</protein>
<keyword evidence="3" id="KW-1185">Reference proteome</keyword>
<reference evidence="2 3" key="1">
    <citation type="submission" date="2019-06" db="EMBL/GenBank/DDBJ databases">
        <title>A chromosome-scale genome assembly of the striped catfish, Pangasianodon hypophthalmus.</title>
        <authorList>
            <person name="Wen M."/>
            <person name="Zahm M."/>
            <person name="Roques C."/>
            <person name="Cabau C."/>
            <person name="Klopp C."/>
            <person name="Donnadieu C."/>
            <person name="Jouanno E."/>
            <person name="Avarre J.-C."/>
            <person name="Campet M."/>
            <person name="Ha T.T.T."/>
            <person name="Dugue R."/>
            <person name="Lampietro C."/>
            <person name="Louis A."/>
            <person name="Herpin A."/>
            <person name="Echchiki A."/>
            <person name="Berthelot C."/>
            <person name="Parey E."/>
            <person name="Roest-Crollius H."/>
            <person name="Braasch I."/>
            <person name="Postlethwait J."/>
            <person name="Bobe J."/>
            <person name="Montfort J."/>
            <person name="Bouchez O."/>
            <person name="Begum T."/>
            <person name="Schartl M."/>
            <person name="Guiguen Y."/>
        </authorList>
    </citation>
    <scope>NUCLEOTIDE SEQUENCE [LARGE SCALE GENOMIC DNA]</scope>
    <source>
        <strain evidence="2 3">Indonesia</strain>
        <tissue evidence="2">Blood</tissue>
    </source>
</reference>